<reference evidence="1 2" key="1">
    <citation type="submission" date="2016-01" db="EMBL/GenBank/DDBJ databases">
        <authorList>
            <person name="Oliw E.H."/>
        </authorList>
    </citation>
    <scope>NUCLEOTIDE SEQUENCE [LARGE SCALE GENOMIC DNA]</scope>
    <source>
        <strain evidence="1 2">MDcuke</strain>
    </source>
</reference>
<evidence type="ECO:0000313" key="1">
    <source>
        <dbReference type="EMBL" id="AXF77173.1"/>
    </source>
</evidence>
<name>A0A345CUQ6_9GAMM</name>
<gene>
    <name evidence="1" type="ORF">AV903_15890</name>
</gene>
<sequence length="252" mass="28192">MLNQESGICRSGYPYVTRQNKIFPFTRINYCSAGGCKIKKGSTVNTTLWSFLDQNQPSEVSSFALLRCLRLISVFADAIRNPAILSPSLFSFSISSKSSRGSLTETCRERLFFLPVAITVTPCIRWCSVYTGKKILKHLKWCSLSYTLVVFTLSTGKAQAVHKITTPRSAGTLTRRLTTNDKSTIEVAMRNHTTAPQRFTFLFLAVIRANPQAHPHRAEIIATSEHEARSLLADRFILLFAGRLPVCEVCHV</sequence>
<dbReference type="NCBIfam" id="NF033153">
    <property type="entry name" value="phage_ICD_like"/>
    <property type="match status" value="1"/>
</dbReference>
<organism evidence="1 2">
    <name type="scientific">Erwinia tracheiphila</name>
    <dbReference type="NCBI Taxonomy" id="65700"/>
    <lineage>
        <taxon>Bacteria</taxon>
        <taxon>Pseudomonadati</taxon>
        <taxon>Pseudomonadota</taxon>
        <taxon>Gammaproteobacteria</taxon>
        <taxon>Enterobacterales</taxon>
        <taxon>Erwiniaceae</taxon>
        <taxon>Erwinia</taxon>
    </lineage>
</organism>
<evidence type="ECO:0000313" key="2">
    <source>
        <dbReference type="Proteomes" id="UP000264980"/>
    </source>
</evidence>
<protein>
    <submittedName>
        <fullName evidence="1">Host cell division inhibitor Icd-like protein</fullName>
    </submittedName>
</protein>
<dbReference type="GO" id="GO:0051301">
    <property type="term" value="P:cell division"/>
    <property type="evidence" value="ECO:0007669"/>
    <property type="project" value="UniProtKB-KW"/>
</dbReference>
<keyword evidence="1" id="KW-0131">Cell cycle</keyword>
<dbReference type="Proteomes" id="UP000264980">
    <property type="component" value="Chromosome"/>
</dbReference>
<dbReference type="AlphaFoldDB" id="A0A345CUQ6"/>
<keyword evidence="1" id="KW-0132">Cell division</keyword>
<proteinExistence type="predicted"/>
<dbReference type="EMBL" id="CP013970">
    <property type="protein sequence ID" value="AXF77173.1"/>
    <property type="molecule type" value="Genomic_DNA"/>
</dbReference>
<accession>A0A345CUQ6</accession>